<dbReference type="EMBL" id="BMZE01000003">
    <property type="protein sequence ID" value="GHA30813.1"/>
    <property type="molecule type" value="Genomic_DNA"/>
</dbReference>
<keyword evidence="2" id="KW-0169">Cobalamin biosynthesis</keyword>
<dbReference type="RefSeq" id="WP_189426386.1">
    <property type="nucleotide sequence ID" value="NZ_BMZE01000003.1"/>
</dbReference>
<dbReference type="GO" id="GO:0016994">
    <property type="term" value="F:precorrin-6A reductase activity"/>
    <property type="evidence" value="ECO:0007669"/>
    <property type="project" value="InterPro"/>
</dbReference>
<evidence type="ECO:0000256" key="3">
    <source>
        <dbReference type="ARBA" id="ARBA00023002"/>
    </source>
</evidence>
<organism evidence="4 5">
    <name type="scientific">Devosia pacifica</name>
    <dbReference type="NCBI Taxonomy" id="1335967"/>
    <lineage>
        <taxon>Bacteria</taxon>
        <taxon>Pseudomonadati</taxon>
        <taxon>Pseudomonadota</taxon>
        <taxon>Alphaproteobacteria</taxon>
        <taxon>Hyphomicrobiales</taxon>
        <taxon>Devosiaceae</taxon>
        <taxon>Devosia</taxon>
    </lineage>
</organism>
<reference evidence="4" key="2">
    <citation type="submission" date="2020-09" db="EMBL/GenBank/DDBJ databases">
        <authorList>
            <person name="Sun Q."/>
            <person name="Kim S."/>
        </authorList>
    </citation>
    <scope>NUCLEOTIDE SEQUENCE</scope>
    <source>
        <strain evidence="4">KCTC 32437</strain>
    </source>
</reference>
<dbReference type="AlphaFoldDB" id="A0A918VUQ5"/>
<name>A0A918VUQ5_9HYPH</name>
<dbReference type="PANTHER" id="PTHR36925:SF1">
    <property type="entry name" value="COBALT-PRECORRIN-6A REDUCTASE"/>
    <property type="match status" value="1"/>
</dbReference>
<dbReference type="NCBIfam" id="TIGR00715">
    <property type="entry name" value="precor6x_red"/>
    <property type="match status" value="1"/>
</dbReference>
<dbReference type="PROSITE" id="PS51014">
    <property type="entry name" value="COBK_CBIJ"/>
    <property type="match status" value="1"/>
</dbReference>
<comment type="caution">
    <text evidence="4">The sequence shown here is derived from an EMBL/GenBank/DDBJ whole genome shotgun (WGS) entry which is preliminary data.</text>
</comment>
<dbReference type="Proteomes" id="UP000646579">
    <property type="component" value="Unassembled WGS sequence"/>
</dbReference>
<protein>
    <submittedName>
        <fullName evidence="4">Precorrin-6A reductase</fullName>
    </submittedName>
</protein>
<reference evidence="4" key="1">
    <citation type="journal article" date="2014" name="Int. J. Syst. Evol. Microbiol.">
        <title>Complete genome sequence of Corynebacterium casei LMG S-19264T (=DSM 44701T), isolated from a smear-ripened cheese.</title>
        <authorList>
            <consortium name="US DOE Joint Genome Institute (JGI-PGF)"/>
            <person name="Walter F."/>
            <person name="Albersmeier A."/>
            <person name="Kalinowski J."/>
            <person name="Ruckert C."/>
        </authorList>
    </citation>
    <scope>NUCLEOTIDE SEQUENCE</scope>
    <source>
        <strain evidence="4">KCTC 32437</strain>
    </source>
</reference>
<dbReference type="Pfam" id="PF02571">
    <property type="entry name" value="CbiJ"/>
    <property type="match status" value="1"/>
</dbReference>
<evidence type="ECO:0000313" key="4">
    <source>
        <dbReference type="EMBL" id="GHA30813.1"/>
    </source>
</evidence>
<proteinExistence type="predicted"/>
<evidence type="ECO:0000313" key="5">
    <source>
        <dbReference type="Proteomes" id="UP000646579"/>
    </source>
</evidence>
<evidence type="ECO:0000256" key="1">
    <source>
        <dbReference type="ARBA" id="ARBA00004953"/>
    </source>
</evidence>
<accession>A0A918VUQ5</accession>
<comment type="pathway">
    <text evidence="1">Cofactor biosynthesis; adenosylcobalamin biosynthesis.</text>
</comment>
<evidence type="ECO:0000256" key="2">
    <source>
        <dbReference type="ARBA" id="ARBA00022573"/>
    </source>
</evidence>
<dbReference type="PANTHER" id="PTHR36925">
    <property type="entry name" value="COBALT-PRECORRIN-6A REDUCTASE"/>
    <property type="match status" value="1"/>
</dbReference>
<keyword evidence="5" id="KW-1185">Reference proteome</keyword>
<dbReference type="InterPro" id="IPR003723">
    <property type="entry name" value="Precorrin-6x_reduct"/>
</dbReference>
<dbReference type="GO" id="GO:0009236">
    <property type="term" value="P:cobalamin biosynthetic process"/>
    <property type="evidence" value="ECO:0007669"/>
    <property type="project" value="UniProtKB-KW"/>
</dbReference>
<keyword evidence="3" id="KW-0560">Oxidoreductase</keyword>
<gene>
    <name evidence="4" type="primary">cobK</name>
    <name evidence="4" type="ORF">GCM10007989_28420</name>
</gene>
<sequence>MKVLILGGTGEARALASALSGAGHQPTTALAGRTSAIDALAGAVHIGAFGGAEGLSNYLKSEGFERLVDATHPYAAQISGNAVAAAELCGIALVRLVRPCWEPADGDAWVRVADIAEASHMLPANANVLLTTGHRGLEQFAERSDCSFTARLIEPSDVSPPEHMKVLLSRPPHAYESECALLQRLGATHLVTKNAGGRQTAQKLVAARDLGVEVVMIERPVLAAADEVEDVAAVLAWMGR</sequence>
<dbReference type="NCBIfam" id="NF005968">
    <property type="entry name" value="PRK08057.1-2"/>
    <property type="match status" value="1"/>
</dbReference>